<organism evidence="3 4">
    <name type="scientific">Gomphillus americanus</name>
    <dbReference type="NCBI Taxonomy" id="1940652"/>
    <lineage>
        <taxon>Eukaryota</taxon>
        <taxon>Fungi</taxon>
        <taxon>Dikarya</taxon>
        <taxon>Ascomycota</taxon>
        <taxon>Pezizomycotina</taxon>
        <taxon>Lecanoromycetes</taxon>
        <taxon>OSLEUM clade</taxon>
        <taxon>Ostropomycetidae</taxon>
        <taxon>Ostropales</taxon>
        <taxon>Graphidaceae</taxon>
        <taxon>Gomphilloideae</taxon>
        <taxon>Gomphillus</taxon>
    </lineage>
</organism>
<feature type="region of interest" description="Disordered" evidence="1">
    <location>
        <begin position="43"/>
        <end position="106"/>
    </location>
</feature>
<dbReference type="EMBL" id="CAJPDQ010000031">
    <property type="protein sequence ID" value="CAF9929049.1"/>
    <property type="molecule type" value="Genomic_DNA"/>
</dbReference>
<feature type="compositionally biased region" description="Low complexity" evidence="1">
    <location>
        <begin position="63"/>
        <end position="75"/>
    </location>
</feature>
<evidence type="ECO:0000313" key="3">
    <source>
        <dbReference type="EMBL" id="CAF9929049.1"/>
    </source>
</evidence>
<keyword evidence="4" id="KW-1185">Reference proteome</keyword>
<dbReference type="AlphaFoldDB" id="A0A8H3IVZ2"/>
<keyword evidence="2" id="KW-0732">Signal</keyword>
<evidence type="ECO:0000256" key="2">
    <source>
        <dbReference type="SAM" id="SignalP"/>
    </source>
</evidence>
<feature type="signal peptide" evidence="2">
    <location>
        <begin position="1"/>
        <end position="19"/>
    </location>
</feature>
<evidence type="ECO:0000256" key="1">
    <source>
        <dbReference type="SAM" id="MobiDB-lite"/>
    </source>
</evidence>
<evidence type="ECO:0000313" key="4">
    <source>
        <dbReference type="Proteomes" id="UP000664169"/>
    </source>
</evidence>
<comment type="caution">
    <text evidence="3">The sequence shown here is derived from an EMBL/GenBank/DDBJ whole genome shotgun (WGS) entry which is preliminary data.</text>
</comment>
<reference evidence="3" key="1">
    <citation type="submission" date="2021-03" db="EMBL/GenBank/DDBJ databases">
        <authorList>
            <person name="Tagirdzhanova G."/>
        </authorList>
    </citation>
    <scope>NUCLEOTIDE SEQUENCE</scope>
</reference>
<accession>A0A8H3IVZ2</accession>
<feature type="compositionally biased region" description="Low complexity" evidence="1">
    <location>
        <begin position="92"/>
        <end position="106"/>
    </location>
</feature>
<protein>
    <submittedName>
        <fullName evidence="3">Uncharacterized protein</fullName>
    </submittedName>
</protein>
<dbReference type="Proteomes" id="UP000664169">
    <property type="component" value="Unassembled WGS sequence"/>
</dbReference>
<sequence>MKVNATFLFLSACAATVFGSEQVLKSTHTVTKTHTKTVATHTLVPTPSGWLPAKSTKNDHPDAQAAAQPAAVKQPKALKKPVTEIPGSEADTGSTNSSSKPSVTTVTKWASTTATVTTTYSSYAACKSTSNYVHNGAADGTSGVDGLQQEVPLNAATSVGRIRPALEVLILPTVHTIRDASITPHTSVEVPKPTIISNTSTGPSTIRIKLCPMVLADLVSTLMLRA</sequence>
<name>A0A8H3IVZ2_9LECA</name>
<gene>
    <name evidence="3" type="ORF">GOMPHAMPRED_005302</name>
</gene>
<feature type="chain" id="PRO_5034060820" evidence="2">
    <location>
        <begin position="20"/>
        <end position="226"/>
    </location>
</feature>
<proteinExistence type="predicted"/>